<evidence type="ECO:0000313" key="4">
    <source>
        <dbReference type="Proteomes" id="UP001165121"/>
    </source>
</evidence>
<feature type="compositionally biased region" description="Low complexity" evidence="2">
    <location>
        <begin position="1669"/>
        <end position="1679"/>
    </location>
</feature>
<dbReference type="SUPFAM" id="SSF50978">
    <property type="entry name" value="WD40 repeat-like"/>
    <property type="match status" value="1"/>
</dbReference>
<comment type="caution">
    <text evidence="3">The sequence shown here is derived from an EMBL/GenBank/DDBJ whole genome shotgun (WGS) entry which is preliminary data.</text>
</comment>
<feature type="compositionally biased region" description="Basic residues" evidence="2">
    <location>
        <begin position="653"/>
        <end position="679"/>
    </location>
</feature>
<dbReference type="InterPro" id="IPR036322">
    <property type="entry name" value="WD40_repeat_dom_sf"/>
</dbReference>
<organism evidence="3 4">
    <name type="scientific">Phytophthora fragariaefolia</name>
    <dbReference type="NCBI Taxonomy" id="1490495"/>
    <lineage>
        <taxon>Eukaryota</taxon>
        <taxon>Sar</taxon>
        <taxon>Stramenopiles</taxon>
        <taxon>Oomycota</taxon>
        <taxon>Peronosporomycetes</taxon>
        <taxon>Peronosporales</taxon>
        <taxon>Peronosporaceae</taxon>
        <taxon>Phytophthora</taxon>
    </lineage>
</organism>
<reference evidence="3" key="1">
    <citation type="submission" date="2023-04" db="EMBL/GenBank/DDBJ databases">
        <title>Phytophthora fragariaefolia NBRC 109709.</title>
        <authorList>
            <person name="Ichikawa N."/>
            <person name="Sato H."/>
            <person name="Tonouchi N."/>
        </authorList>
    </citation>
    <scope>NUCLEOTIDE SEQUENCE</scope>
    <source>
        <strain evidence="3">NBRC 109709</strain>
    </source>
</reference>
<feature type="region of interest" description="Disordered" evidence="2">
    <location>
        <begin position="1657"/>
        <end position="1683"/>
    </location>
</feature>
<sequence>MEGSKVYCKYAFVTKKGTPQFCKVDEYEHDQELAAYIENCQHRGHSTGTGGVIMVDTYARFTTIELMGLTRDISDSASSLRGNQPAIVLPYNPPSERYNALHVDVFADDRNFAYAVWTTGFCIIELFFADAQGRLVCDAFNGEHLKRVDGSPVGGTISIYQSLPSTQVVMFEEGTTNFCFATLPVKLDSKITEEGADRRLPIVNYVVTVDAVIALWPHGLVEKHNVSDNRFYTIAQPFESAVIATTMIKIYFNQAECVAVGDSMGSINIFPLDNSDAASDGWVRVNSVTVLLNLDKDFPLETVLEHSLLSVSRGGEVKRWLITKVNHSPAHDNVSEYVWELLACFRTYSPDISTATFEYPEFIFCGFDGGSVECWRLPIPEKVSRKGLRRQPHAGGRISVVKRSLHTIDLHLAPVLSILCESGSGVAVLTDSQPIADKFSWVFSYDEDAIILVWCFSLDFFFPHRRIKIHEFIKGIYISPADGYLDLFAYIDRCIDRVDHLGSGDKEAVKQRLQRGREFSAARDLVQLESTGGRTKSEAGRPMSKQLSLRSHLASPIPYDQNSIGVPSVRINITLPAVEQKVKVLRKTSAGASPVKPIADEVKTIPSSTAENPPIDLKTVDTKESTREEILLQNVLSASPTRILDRPPSKATALRRSHSHQSPQRKKFDKKKSPKKRKMRANDPSFLPGQNSIPSSFQQMKPHVYRKAVNPLDSLPTQSRCTVITTGDVYSSPSSSSEEDCDFVPADAADLTKHLVRPASAITLDFGQQEKVSVVSLVEDEDESLLLLDYRPGNRRSRSRRLREPVDEEKHPVPKVSYAIPFLPWDRMSERDRKVELMAASKSKCIQEDAGREEVIVPPVEDFESVEISVQLGIRAFTRWFAATHRHHQRIRERFLAEELGFAAIDPIIHQKLANVGLSPPPPQQIGLSTSTAWQEFVSWYCLGLTTRHQTIPPEVLQRERVKSRTEYLELRLRMVAQSELEVQEEEESAGPCEEECEPPQRVYIFEHFVKRSLSNKDSPTSWENTSLENRQKEITLALMDPAVQIAAMRNDIELPDVSGSCMEDLDILALAGKFVPWWKATRNIHRRDFLKREVHEASTSKAILELLSREQHTESAAVDRSEAIKDFFEAYFRSDIARHMFLKKKLFYLKRKSRIASVARYGKLPAPLVVETLPLPLMISFTFVERDFAEGVDTEEFEEVVEDEEVPEYAEVVVELEQPKVASIDNQREQEEEDLRRLESENAKITLELIYMTREDALSREYNNSFDESDEEVEEPTLAIPKRTDFSRSYFFGNLPVHYRKIASSGWRAGSGVDNGDEEYEEEEQLERERERQRILDEQEAERLLELERQAERARIEKEREEKAFQFRRIRQAELKKVLIHQAELEVQRKTDLEIAREVKEQNRMQQEDEYSCWHRDQLLRDQSGMQLEDQLAFQIRKELREAAVTRMRMLLHEQACMFAEDQRSFHVGKELKESEHQRAVRTAFLSELYTPFHPFFNESTVASESFLPRIQWRLEQEQQRRTPVKPAAGYTIPLEEALVLDELEQDPYLARDSRKFKLLMGLPLRTPSSQKRPRIPTADAIIAMQQQQRQLLDIDEERLDMPVGTGKYTPLLPKERTHHRTINSSNANRLPDIMTKNRSISRLTDLKEVCRRQGFISPTKRKPTKSNQQQQQNQQNQSLPFFRGNMLVQGHGQSRSKDYTY</sequence>
<dbReference type="EMBL" id="BSXT01002049">
    <property type="protein sequence ID" value="GMF46831.1"/>
    <property type="molecule type" value="Genomic_DNA"/>
</dbReference>
<feature type="coiled-coil region" evidence="1">
    <location>
        <begin position="1222"/>
        <end position="1249"/>
    </location>
</feature>
<name>A0A9W6XW87_9STRA</name>
<feature type="region of interest" description="Disordered" evidence="2">
    <location>
        <begin position="602"/>
        <end position="622"/>
    </location>
</feature>
<feature type="region of interest" description="Disordered" evidence="2">
    <location>
        <begin position="1309"/>
        <end position="1334"/>
    </location>
</feature>
<feature type="coiled-coil region" evidence="1">
    <location>
        <begin position="1338"/>
        <end position="1411"/>
    </location>
</feature>
<feature type="region of interest" description="Disordered" evidence="2">
    <location>
        <begin position="639"/>
        <end position="697"/>
    </location>
</feature>
<proteinExistence type="predicted"/>
<evidence type="ECO:0000256" key="2">
    <source>
        <dbReference type="SAM" id="MobiDB-lite"/>
    </source>
</evidence>
<dbReference type="OrthoDB" id="128596at2759"/>
<feature type="compositionally biased region" description="Polar residues" evidence="2">
    <location>
        <begin position="688"/>
        <end position="697"/>
    </location>
</feature>
<keyword evidence="1" id="KW-0175">Coiled coil</keyword>
<keyword evidence="4" id="KW-1185">Reference proteome</keyword>
<protein>
    <submittedName>
        <fullName evidence="3">Unnamed protein product</fullName>
    </submittedName>
</protein>
<evidence type="ECO:0000313" key="3">
    <source>
        <dbReference type="EMBL" id="GMF46831.1"/>
    </source>
</evidence>
<dbReference type="Proteomes" id="UP001165121">
    <property type="component" value="Unassembled WGS sequence"/>
</dbReference>
<evidence type="ECO:0000256" key="1">
    <source>
        <dbReference type="SAM" id="Coils"/>
    </source>
</evidence>
<feature type="compositionally biased region" description="Acidic residues" evidence="2">
    <location>
        <begin position="1316"/>
        <end position="1327"/>
    </location>
</feature>
<gene>
    <name evidence="3" type="ORF">Pfra01_001740000</name>
</gene>
<accession>A0A9W6XW87</accession>